<dbReference type="InterPro" id="IPR000967">
    <property type="entry name" value="Znf_NFX1"/>
</dbReference>
<keyword evidence="4" id="KW-0677">Repeat</keyword>
<dbReference type="CDD" id="cd18808">
    <property type="entry name" value="SF1_C_Upf1"/>
    <property type="match status" value="1"/>
</dbReference>
<keyword evidence="14" id="KW-1185">Reference proteome</keyword>
<dbReference type="FunFam" id="3.40.50.300:FF:001660">
    <property type="entry name" value="NF-X1 finger and helicase protein, putative"/>
    <property type="match status" value="1"/>
</dbReference>
<evidence type="ECO:0000259" key="12">
    <source>
        <dbReference type="PROSITE" id="PS51981"/>
    </source>
</evidence>
<dbReference type="GO" id="GO:0008270">
    <property type="term" value="F:zinc ion binding"/>
    <property type="evidence" value="ECO:0007669"/>
    <property type="project" value="UniProtKB-KW"/>
</dbReference>
<feature type="domain" description="RZ-type" evidence="12">
    <location>
        <begin position="1850"/>
        <end position="1922"/>
    </location>
</feature>
<evidence type="ECO:0000256" key="2">
    <source>
        <dbReference type="ARBA" id="ARBA00022490"/>
    </source>
</evidence>
<evidence type="ECO:0000256" key="1">
    <source>
        <dbReference type="ARBA" id="ARBA00004496"/>
    </source>
</evidence>
<dbReference type="GO" id="GO:0005737">
    <property type="term" value="C:cytoplasm"/>
    <property type="evidence" value="ECO:0007669"/>
    <property type="project" value="UniProtKB-SubCell"/>
</dbReference>
<evidence type="ECO:0000256" key="5">
    <source>
        <dbReference type="ARBA" id="ARBA00022771"/>
    </source>
</evidence>
<keyword evidence="5 9" id="KW-0863">Zinc-finger</keyword>
<sequence length="1928" mass="215621">MPPGHDACFDFQRGRCRRGTHCRFTHDISTSTASSSSTTNPQPREETETEAASRKWTYMIPRPNTIFSRFEVAVDTKKFFQMGWNLIESGDAGTRQHVITKLGAETGLAIIKTLTDIMEASQKDETTVSIFRDRTLPFYRIISHPDVLSSLILETPVDTIYTFLFGPGGRRGLRVFRSTATALSGMILGHSSSDEEVSTVAISSSLAVLDRLIEINQSAQVIEGFTAIVETISACIPENFMVPNAQQSLTRIRRRLNIGSSLPFAPTQSTPQNLLSAAFELAQDLPGNLSSKGARHDNDHARIADIQILPTAREIASLRQEYLPLIDSTQNHLSGLAGLLDRQFRLLREDTVGQLRDAVREEVTRLEHPNRKVPTTHQGQQGVRKLIYHNVRFSRMSVDRRKGLQVVAEFDQPPQINNKSTKQREEWWKGSKLLQVDSLVCFVSSNGKIIFLCVCDPIFPSRARKDSNANDKTKSDDIPSLFREAKRASVLLSLAEYKTEDAVWISTHTATSKTRQSLVEFPGVLLPSFQPTLQALQEMSRKLSLPFTEIVAPDSQASVAVVKPPAYATKRGFSFNLDVLAGVPLTLKPGQAFDFTKLAGGSTLDEAQQFAVIQALSTGLALIQGPPGTGKSYTGVAIIKALLHNRKAADLGPIICVCYTNHALDQLLEHLVKDGIRQVIRVGSRSKSVLLQNLTLHHVREGAKPTRTEKHDTWEHNQHLDEILQEFEDILSGLNNPKSWTNIQAHLMRTHDRHFKELFGKGVDDEGFQEVKGRKFRVVESWLRGAPKKLTSNRPVAQLSAISLREMSELERGVLHKHWIEQRSAQLTNDLIHALDSYHASKSALDRCLRELDLRCLREAHVIGVTTSGLARNIELLQRVRAKVMLCEEAGEVLEAHTLTAFLPGVEHAILIGDHEQLRPQISNYELQHDNPRGKRYSLDISLFERLVRPQMGNLRVPLSTLKTQRRMHPSISELVRVPLYPDLQDHPSVLQYPEVDGMRDRLYWLDHQEKEDPRPANAVSLSRTNTFEVDMIAALVSHLVRQGTYGSEDIAVITPYLGQLQKIRKRLANSFEIVVGDRDQEELEAQGLQDDPETSEDGKVQVQKTTLLNALRIATVDNFQGEEAKVIVVSLVRSNDERKCGFLKTSNRINVLLSRAQYGMYIIGNSDTSRSVPMWAEVLSILERSNNIGPRLALCCPRHKETPIEVSVPDDFARLAPEGGCAKRCSSRLLCGHSCPNMCHSKSLHNAVRCLERCPRTKKGCEHECPRPCGDPCEPKCQVVLFDIPLPCGHIAWQLRCHEAQRLEEVRCQVEMEQVMEHCKHKIRVRCHELPLSVDYPCSATCGAALTCGHNCTHACKDCNTRHDGMIAETIHGVCNTRCGRPYTTCSHSCKAPCHGDMPCPLCTEPCEVSCNHSKCNKLCNEPCVPCAEDCSWSCPHRGRCPLPCAVPCDLLPCSERCAKMLACGHRCPSICGEVCPGIAFCQICAHPAIKGMVVDFILSSTFEEVELDENPCIVPSCGHILTLESMDGHMSMSDFYTTNSEGSIVGLKNSAEPFSASGMKSCPTCRGPLRNLNRYSRIVRRALIDEATKKFIVWANMEFIPLVTKMQAIEAELRETARGSQKDSDKVLPETPLSGPLQLKGSRDYQISQIGTLTRKVNRYKKIIGLRREIKKFLQQVNEKEQPFGRIYDLVQDARRHRGINIDLHSKVDILQVRNRLLTTVLLIRCDYTILLTFLNDRKGEASASSSSIQVDLSINRKECEKLIAESHSRNQPGNYIEGLLYWARFLALERSLAEPGSELTQLLDKARGYLQLAHKICDEYPGQTAGMRNEVEDVEKMLRDSTFYMPVSNEEKAAVYAAMARDFRGTGHWYYCENGHPFTIGECGMPMETSQCPQCGSPVGGRDHEAIGGVRPATDLERQFGGVRI</sequence>
<dbReference type="GO" id="GO:0031380">
    <property type="term" value="C:nuclear RNA-directed RNA polymerase complex"/>
    <property type="evidence" value="ECO:0007669"/>
    <property type="project" value="TreeGrafter"/>
</dbReference>
<dbReference type="InterPro" id="IPR027417">
    <property type="entry name" value="P-loop_NTPase"/>
</dbReference>
<evidence type="ECO:0000256" key="9">
    <source>
        <dbReference type="PROSITE-ProRule" id="PRU00723"/>
    </source>
</evidence>
<keyword evidence="2" id="KW-0963">Cytoplasm</keyword>
<dbReference type="PANTHER" id="PTHR10887:SF445">
    <property type="entry name" value="NFX1-TYPE ZINC FINGER-CONTAINING PROTEIN 1"/>
    <property type="match status" value="1"/>
</dbReference>
<evidence type="ECO:0000256" key="10">
    <source>
        <dbReference type="SAM" id="MobiDB-lite"/>
    </source>
</evidence>
<dbReference type="OrthoDB" id="2423195at2759"/>
<dbReference type="InterPro" id="IPR041679">
    <property type="entry name" value="DNA2/NAM7-like_C"/>
</dbReference>
<dbReference type="SUPFAM" id="SSF52540">
    <property type="entry name" value="P-loop containing nucleoside triphosphate hydrolases"/>
    <property type="match status" value="1"/>
</dbReference>
<dbReference type="STRING" id="1149755.A0A2J6RP88"/>
<evidence type="ECO:0000256" key="8">
    <source>
        <dbReference type="ARBA" id="ARBA00022859"/>
    </source>
</evidence>
<dbReference type="InterPro" id="IPR000571">
    <property type="entry name" value="Znf_CCCH"/>
</dbReference>
<dbReference type="PANTHER" id="PTHR10887">
    <property type="entry name" value="DNA2/NAM7 HELICASE FAMILY"/>
    <property type="match status" value="1"/>
</dbReference>
<dbReference type="InterPro" id="IPR046439">
    <property type="entry name" value="ZF_RZ_dom"/>
</dbReference>
<keyword evidence="8" id="KW-0391">Immunity</keyword>
<dbReference type="Gene3D" id="3.40.50.300">
    <property type="entry name" value="P-loop containing nucleotide triphosphate hydrolases"/>
    <property type="match status" value="2"/>
</dbReference>
<feature type="region of interest" description="Disordered" evidence="10">
    <location>
        <begin position="27"/>
        <end position="54"/>
    </location>
</feature>
<keyword evidence="6" id="KW-0378">Hydrolase</keyword>
<feature type="domain" description="C3H1-type" evidence="11">
    <location>
        <begin position="2"/>
        <end position="29"/>
    </location>
</feature>
<keyword evidence="6" id="KW-0067">ATP-binding</keyword>
<dbReference type="CDD" id="cd06008">
    <property type="entry name" value="NF-X1-zinc-finger"/>
    <property type="match status" value="1"/>
</dbReference>
<dbReference type="Pfam" id="PF13086">
    <property type="entry name" value="AAA_11"/>
    <property type="match status" value="1"/>
</dbReference>
<keyword evidence="3 9" id="KW-0479">Metal-binding</keyword>
<name>A0A2J6RP88_HYAVF</name>
<keyword evidence="6" id="KW-0347">Helicase</keyword>
<dbReference type="PROSITE" id="PS50103">
    <property type="entry name" value="ZF_C3H1"/>
    <property type="match status" value="1"/>
</dbReference>
<organism evidence="13 14">
    <name type="scientific">Hyaloscypha variabilis (strain UAMH 11265 / GT02V1 / F)</name>
    <name type="common">Meliniomyces variabilis</name>
    <dbReference type="NCBI Taxonomy" id="1149755"/>
    <lineage>
        <taxon>Eukaryota</taxon>
        <taxon>Fungi</taxon>
        <taxon>Dikarya</taxon>
        <taxon>Ascomycota</taxon>
        <taxon>Pezizomycotina</taxon>
        <taxon>Leotiomycetes</taxon>
        <taxon>Helotiales</taxon>
        <taxon>Hyaloscyphaceae</taxon>
        <taxon>Hyaloscypha</taxon>
        <taxon>Hyaloscypha variabilis</taxon>
    </lineage>
</organism>
<dbReference type="PROSITE" id="PS51981">
    <property type="entry name" value="ZF_RZ"/>
    <property type="match status" value="1"/>
</dbReference>
<dbReference type="InterPro" id="IPR047187">
    <property type="entry name" value="SF1_C_Upf1"/>
</dbReference>
<evidence type="ECO:0000256" key="7">
    <source>
        <dbReference type="ARBA" id="ARBA00022833"/>
    </source>
</evidence>
<protein>
    <submittedName>
        <fullName evidence="13">Uncharacterized protein</fullName>
    </submittedName>
</protein>
<dbReference type="GO" id="GO:0002376">
    <property type="term" value="P:immune system process"/>
    <property type="evidence" value="ECO:0007669"/>
    <property type="project" value="UniProtKB-KW"/>
</dbReference>
<proteinExistence type="predicted"/>
<evidence type="ECO:0000256" key="4">
    <source>
        <dbReference type="ARBA" id="ARBA00022737"/>
    </source>
</evidence>
<evidence type="ECO:0000313" key="13">
    <source>
        <dbReference type="EMBL" id="PMD40336.1"/>
    </source>
</evidence>
<comment type="subcellular location">
    <subcellularLocation>
        <location evidence="1">Cytoplasm</location>
    </subcellularLocation>
</comment>
<dbReference type="GO" id="GO:0031048">
    <property type="term" value="P:regulatory ncRNA-mediated heterochromatin formation"/>
    <property type="evidence" value="ECO:0007669"/>
    <property type="project" value="TreeGrafter"/>
</dbReference>
<dbReference type="EMBL" id="KZ613945">
    <property type="protein sequence ID" value="PMD40336.1"/>
    <property type="molecule type" value="Genomic_DNA"/>
</dbReference>
<feature type="zinc finger region" description="C3H1-type" evidence="9">
    <location>
        <begin position="2"/>
        <end position="29"/>
    </location>
</feature>
<keyword evidence="6" id="KW-0547">Nucleotide-binding</keyword>
<dbReference type="Pfam" id="PF20173">
    <property type="entry name" value="ZnF_RZ-type"/>
    <property type="match status" value="1"/>
</dbReference>
<dbReference type="SMART" id="SM00438">
    <property type="entry name" value="ZnF_NFX"/>
    <property type="match status" value="4"/>
</dbReference>
<feature type="compositionally biased region" description="Low complexity" evidence="10">
    <location>
        <begin position="29"/>
        <end position="39"/>
    </location>
</feature>
<gene>
    <name evidence="13" type="ORF">L207DRAFT_624792</name>
</gene>
<dbReference type="Pfam" id="PF13087">
    <property type="entry name" value="AAA_12"/>
    <property type="match status" value="1"/>
</dbReference>
<evidence type="ECO:0000313" key="14">
    <source>
        <dbReference type="Proteomes" id="UP000235786"/>
    </source>
</evidence>
<keyword evidence="7 9" id="KW-0862">Zinc</keyword>
<feature type="region of interest" description="Disordered" evidence="10">
    <location>
        <begin position="1617"/>
        <end position="1638"/>
    </location>
</feature>
<evidence type="ECO:0000256" key="6">
    <source>
        <dbReference type="ARBA" id="ARBA00022806"/>
    </source>
</evidence>
<dbReference type="GO" id="GO:0004386">
    <property type="term" value="F:helicase activity"/>
    <property type="evidence" value="ECO:0007669"/>
    <property type="project" value="InterPro"/>
</dbReference>
<evidence type="ECO:0000256" key="3">
    <source>
        <dbReference type="ARBA" id="ARBA00022723"/>
    </source>
</evidence>
<dbReference type="InterPro" id="IPR045055">
    <property type="entry name" value="DNA2/NAM7-like"/>
</dbReference>
<dbReference type="Proteomes" id="UP000235786">
    <property type="component" value="Unassembled WGS sequence"/>
</dbReference>
<accession>A0A2J6RP88</accession>
<dbReference type="CDD" id="cd17936">
    <property type="entry name" value="EEXXEc_NFX1"/>
    <property type="match status" value="1"/>
</dbReference>
<reference evidence="13 14" key="1">
    <citation type="submission" date="2016-04" db="EMBL/GenBank/DDBJ databases">
        <title>A degradative enzymes factory behind the ericoid mycorrhizal symbiosis.</title>
        <authorList>
            <consortium name="DOE Joint Genome Institute"/>
            <person name="Martino E."/>
            <person name="Morin E."/>
            <person name="Grelet G."/>
            <person name="Kuo A."/>
            <person name="Kohler A."/>
            <person name="Daghino S."/>
            <person name="Barry K."/>
            <person name="Choi C."/>
            <person name="Cichocki N."/>
            <person name="Clum A."/>
            <person name="Copeland A."/>
            <person name="Hainaut M."/>
            <person name="Haridas S."/>
            <person name="Labutti K."/>
            <person name="Lindquist E."/>
            <person name="Lipzen A."/>
            <person name="Khouja H.-R."/>
            <person name="Murat C."/>
            <person name="Ohm R."/>
            <person name="Olson A."/>
            <person name="Spatafora J."/>
            <person name="Veneault-Fourrey C."/>
            <person name="Henrissat B."/>
            <person name="Grigoriev I."/>
            <person name="Martin F."/>
            <person name="Perotto S."/>
        </authorList>
    </citation>
    <scope>NUCLEOTIDE SEQUENCE [LARGE SCALE GENOMIC DNA]</scope>
    <source>
        <strain evidence="13 14">F</strain>
    </source>
</reference>
<dbReference type="InterPro" id="IPR041677">
    <property type="entry name" value="DNA2/NAM7_AAA_11"/>
</dbReference>
<evidence type="ECO:0000259" key="11">
    <source>
        <dbReference type="PROSITE" id="PS50103"/>
    </source>
</evidence>
<feature type="compositionally biased region" description="Basic and acidic residues" evidence="10">
    <location>
        <begin position="1617"/>
        <end position="1630"/>
    </location>
</feature>